<evidence type="ECO:0000313" key="2">
    <source>
        <dbReference type="Proteomes" id="UP000749646"/>
    </source>
</evidence>
<protein>
    <submittedName>
        <fullName evidence="1">Uncharacterized protein</fullName>
    </submittedName>
</protein>
<comment type="caution">
    <text evidence="1">The sequence shown here is derived from an EMBL/GenBank/DDBJ whole genome shotgun (WGS) entry which is preliminary data.</text>
</comment>
<name>A0A9P6ST96_9FUNG</name>
<evidence type="ECO:0000313" key="1">
    <source>
        <dbReference type="EMBL" id="KAF9999710.1"/>
    </source>
</evidence>
<dbReference type="Proteomes" id="UP000749646">
    <property type="component" value="Unassembled WGS sequence"/>
</dbReference>
<dbReference type="OrthoDB" id="2374315at2759"/>
<organism evidence="1 2">
    <name type="scientific">Modicella reniformis</name>
    <dbReference type="NCBI Taxonomy" id="1440133"/>
    <lineage>
        <taxon>Eukaryota</taxon>
        <taxon>Fungi</taxon>
        <taxon>Fungi incertae sedis</taxon>
        <taxon>Mucoromycota</taxon>
        <taxon>Mortierellomycotina</taxon>
        <taxon>Mortierellomycetes</taxon>
        <taxon>Mortierellales</taxon>
        <taxon>Mortierellaceae</taxon>
        <taxon>Modicella</taxon>
    </lineage>
</organism>
<reference evidence="1" key="1">
    <citation type="journal article" date="2020" name="Fungal Divers.">
        <title>Resolving the Mortierellaceae phylogeny through synthesis of multi-gene phylogenetics and phylogenomics.</title>
        <authorList>
            <person name="Vandepol N."/>
            <person name="Liber J."/>
            <person name="Desiro A."/>
            <person name="Na H."/>
            <person name="Kennedy M."/>
            <person name="Barry K."/>
            <person name="Grigoriev I.V."/>
            <person name="Miller A.N."/>
            <person name="O'Donnell K."/>
            <person name="Stajich J.E."/>
            <person name="Bonito G."/>
        </authorList>
    </citation>
    <scope>NUCLEOTIDE SEQUENCE</scope>
    <source>
        <strain evidence="1">MES-2147</strain>
    </source>
</reference>
<gene>
    <name evidence="1" type="ORF">BGZ65_004980</name>
</gene>
<dbReference type="EMBL" id="JAAAHW010000709">
    <property type="protein sequence ID" value="KAF9999710.1"/>
    <property type="molecule type" value="Genomic_DNA"/>
</dbReference>
<sequence>MDSGEPSLKDDPLEFEANMFIDRDPITGLLKTWACESSLKVLKLMVTGIPRPDLEGDKVLEEVYPGEGRKIQSQVYDRIARLTNLETSCLAYEEAAYLNNPMQWSCVEMSLESGLDKLSGLKALKELGVSCMRTKIGLKEVQWMTEQWPRLRAIYYLGMWNDMDLDDERRAAVQWLKKHHPEILLRF</sequence>
<dbReference type="AlphaFoldDB" id="A0A9P6ST96"/>
<proteinExistence type="predicted"/>
<keyword evidence="2" id="KW-1185">Reference proteome</keyword>
<accession>A0A9P6ST96</accession>